<reference evidence="1 2" key="1">
    <citation type="submission" date="2018-08" db="EMBL/GenBank/DDBJ databases">
        <title>A genome reference for cultivated species of the human gut microbiota.</title>
        <authorList>
            <person name="Zou Y."/>
            <person name="Xue W."/>
            <person name="Luo G."/>
        </authorList>
    </citation>
    <scope>NUCLEOTIDE SEQUENCE [LARGE SCALE GENOMIC DNA]</scope>
    <source>
        <strain evidence="1 2">AM34-25</strain>
    </source>
</reference>
<gene>
    <name evidence="1" type="ORF">DW831_15760</name>
</gene>
<proteinExistence type="predicted"/>
<protein>
    <submittedName>
        <fullName evidence="1">Uncharacterized protein</fullName>
    </submittedName>
</protein>
<evidence type="ECO:0000313" key="2">
    <source>
        <dbReference type="Proteomes" id="UP000284514"/>
    </source>
</evidence>
<organism evidence="1 2">
    <name type="scientific">Bacteroides uniformis</name>
    <dbReference type="NCBI Taxonomy" id="820"/>
    <lineage>
        <taxon>Bacteria</taxon>
        <taxon>Pseudomonadati</taxon>
        <taxon>Bacteroidota</taxon>
        <taxon>Bacteroidia</taxon>
        <taxon>Bacteroidales</taxon>
        <taxon>Bacteroidaceae</taxon>
        <taxon>Bacteroides</taxon>
    </lineage>
</organism>
<sequence length="79" mass="9474">MFQYIKTFCFYAIERDVLLRETKCSVKGNTLFCQTKHATAPAFTFFRHIMKKAVTSQLLPHLERKHTFLSVMNYQKEFY</sequence>
<dbReference type="EMBL" id="QSIF01000030">
    <property type="protein sequence ID" value="RHC72105.1"/>
    <property type="molecule type" value="Genomic_DNA"/>
</dbReference>
<comment type="caution">
    <text evidence="1">The sequence shown here is derived from an EMBL/GenBank/DDBJ whole genome shotgun (WGS) entry which is preliminary data.</text>
</comment>
<accession>A0A414BCZ2</accession>
<name>A0A414BCZ2_BACUN</name>
<dbReference type="AlphaFoldDB" id="A0A414BCZ2"/>
<dbReference type="Proteomes" id="UP000284514">
    <property type="component" value="Unassembled WGS sequence"/>
</dbReference>
<evidence type="ECO:0000313" key="1">
    <source>
        <dbReference type="EMBL" id="RHC72105.1"/>
    </source>
</evidence>